<evidence type="ECO:0008006" key="3">
    <source>
        <dbReference type="Google" id="ProtNLM"/>
    </source>
</evidence>
<dbReference type="AlphaFoldDB" id="A0A845EX57"/>
<protein>
    <recommendedName>
        <fullName evidence="3">YqhG family protein</fullName>
    </recommendedName>
</protein>
<dbReference type="InterPro" id="IPR024562">
    <property type="entry name" value="YqhG"/>
</dbReference>
<gene>
    <name evidence="1" type="ORF">GLW07_07165</name>
</gene>
<accession>A0A845EX57</accession>
<evidence type="ECO:0000313" key="1">
    <source>
        <dbReference type="EMBL" id="MYL63132.1"/>
    </source>
</evidence>
<sequence length="266" mass="31052">MHQENIHNYLRSYFLANDCRILHEKPGLLDVQLTIELDKELMNRPFYWHYLEKTGGTPRPMTLTLITNQTIEEKGEFVHFGAPRLHQIFSSTKKLASSIRLYEDVQTNKQQQYPLHPWLCLNIKISYQCDRKKHRLLSLGLHLVSGAVVDDFHNLLLEKSLTPKIPDYAFTVTPIIKPESGLKRLESVVEMLLTKEDVQWAEEARIRWASDQHLLDQFYEGNTNDQRYEVEKEALRKQYEPIITAEIINGGIFHLVPGIESQPYPT</sequence>
<organism evidence="1 2">
    <name type="scientific">Guptibacillus hwajinpoensis</name>
    <dbReference type="NCBI Taxonomy" id="208199"/>
    <lineage>
        <taxon>Bacteria</taxon>
        <taxon>Bacillati</taxon>
        <taxon>Bacillota</taxon>
        <taxon>Bacilli</taxon>
        <taxon>Bacillales</taxon>
        <taxon>Guptibacillaceae</taxon>
        <taxon>Guptibacillus</taxon>
    </lineage>
</organism>
<comment type="caution">
    <text evidence="1">The sequence shown here is derived from an EMBL/GenBank/DDBJ whole genome shotgun (WGS) entry which is preliminary data.</text>
</comment>
<dbReference type="RefSeq" id="WP_160918810.1">
    <property type="nucleotide sequence ID" value="NZ_WMEY01000002.1"/>
</dbReference>
<dbReference type="Pfam" id="PF11079">
    <property type="entry name" value="YqhG"/>
    <property type="match status" value="1"/>
</dbReference>
<proteinExistence type="predicted"/>
<name>A0A845EX57_9BACL</name>
<dbReference type="EMBL" id="WMEY01000002">
    <property type="protein sequence ID" value="MYL63132.1"/>
    <property type="molecule type" value="Genomic_DNA"/>
</dbReference>
<dbReference type="Proteomes" id="UP000447833">
    <property type="component" value="Unassembled WGS sequence"/>
</dbReference>
<evidence type="ECO:0000313" key="2">
    <source>
        <dbReference type="Proteomes" id="UP000447833"/>
    </source>
</evidence>
<reference evidence="1 2" key="1">
    <citation type="submission" date="2019-11" db="EMBL/GenBank/DDBJ databases">
        <title>Genome sequences of 17 halophilic strains isolated from different environments.</title>
        <authorList>
            <person name="Furrow R.E."/>
        </authorList>
    </citation>
    <scope>NUCLEOTIDE SEQUENCE [LARGE SCALE GENOMIC DNA]</scope>
    <source>
        <strain evidence="1 2">22506_14_FS</strain>
    </source>
</reference>